<dbReference type="Gene3D" id="3.40.80.10">
    <property type="entry name" value="Peptidoglycan recognition protein-like"/>
    <property type="match status" value="1"/>
</dbReference>
<protein>
    <recommendedName>
        <fullName evidence="1">N-acetylmuramoyl-L-alanine amidase domain-containing protein</fullName>
    </recommendedName>
</protein>
<dbReference type="GO" id="GO:0009253">
    <property type="term" value="P:peptidoglycan catabolic process"/>
    <property type="evidence" value="ECO:0007669"/>
    <property type="project" value="InterPro"/>
</dbReference>
<dbReference type="OrthoDB" id="1271862at2"/>
<dbReference type="PATRIC" id="fig|253.9.peg.3216"/>
<dbReference type="Proteomes" id="UP000037953">
    <property type="component" value="Unassembled WGS sequence"/>
</dbReference>
<dbReference type="SUPFAM" id="SSF55846">
    <property type="entry name" value="N-acetylmuramoyl-L-alanine amidase-like"/>
    <property type="match status" value="1"/>
</dbReference>
<gene>
    <name evidence="2" type="ORF">AOB46_22305</name>
</gene>
<reference evidence="3" key="2">
    <citation type="submission" date="2015-09" db="EMBL/GenBank/DDBJ databases">
        <title>Draft genome sequence of a multidrug-resistant Chryseobacterium indologenes isolate from Malaysia.</title>
        <authorList>
            <person name="Yu C.Y."/>
            <person name="Ang G.Y."/>
            <person name="Chan K.-G."/>
        </authorList>
    </citation>
    <scope>NUCLEOTIDE SEQUENCE [LARGE SCALE GENOMIC DNA]</scope>
    <source>
        <strain evidence="3">CI_885</strain>
    </source>
</reference>
<evidence type="ECO:0000313" key="3">
    <source>
        <dbReference type="Proteomes" id="UP000037953"/>
    </source>
</evidence>
<organism evidence="2 3">
    <name type="scientific">Chryseobacterium indologenes</name>
    <name type="common">Flavobacterium indologenes</name>
    <dbReference type="NCBI Taxonomy" id="253"/>
    <lineage>
        <taxon>Bacteria</taxon>
        <taxon>Pseudomonadati</taxon>
        <taxon>Bacteroidota</taxon>
        <taxon>Flavobacteriia</taxon>
        <taxon>Flavobacteriales</taxon>
        <taxon>Weeksellaceae</taxon>
        <taxon>Chryseobacterium group</taxon>
        <taxon>Chryseobacterium</taxon>
    </lineage>
</organism>
<feature type="domain" description="N-acetylmuramoyl-L-alanine amidase" evidence="1">
    <location>
        <begin position="257"/>
        <end position="417"/>
    </location>
</feature>
<comment type="caution">
    <text evidence="2">The sequence shown here is derived from an EMBL/GenBank/DDBJ whole genome shotgun (WGS) entry which is preliminary data.</text>
</comment>
<dbReference type="RefSeq" id="WP_062703561.1">
    <property type="nucleotide sequence ID" value="NZ_LJOD01000030.1"/>
</dbReference>
<proteinExistence type="predicted"/>
<evidence type="ECO:0000313" key="2">
    <source>
        <dbReference type="EMBL" id="KPE49014.1"/>
    </source>
</evidence>
<accession>A0A0N0ITT7</accession>
<name>A0A0N0ITT7_CHRID</name>
<dbReference type="InterPro" id="IPR036505">
    <property type="entry name" value="Amidase/PGRP_sf"/>
</dbReference>
<evidence type="ECO:0000259" key="1">
    <source>
        <dbReference type="Pfam" id="PF01510"/>
    </source>
</evidence>
<dbReference type="AlphaFoldDB" id="A0A0N0ITT7"/>
<dbReference type="GO" id="GO:0008745">
    <property type="term" value="F:N-acetylmuramoyl-L-alanine amidase activity"/>
    <property type="evidence" value="ECO:0007669"/>
    <property type="project" value="InterPro"/>
</dbReference>
<dbReference type="EMBL" id="LJOD01000030">
    <property type="protein sequence ID" value="KPE49014.1"/>
    <property type="molecule type" value="Genomic_DNA"/>
</dbReference>
<dbReference type="InterPro" id="IPR002502">
    <property type="entry name" value="Amidase_domain"/>
</dbReference>
<dbReference type="Pfam" id="PF01510">
    <property type="entry name" value="Amidase_2"/>
    <property type="match status" value="1"/>
</dbReference>
<sequence length="437" mass="48180">MSKESYIGGDYIETTGGDNRSFAKGNIVNSSGTQFRQEGAEGVTYGTNKDPVSITAAAVLDAYVARLEDKSYTKITSATVGDTVYIVVKTAGLAGKKIEVNLKDRDGILSGKAYELIDLFQDDKDVQGVLTATVDKEGLAVYKVKLQPSAEKKYIEDWGTKINGAKDKKVNTCIMVDAGKHNPGVEITYMGKNPKESENDSQTASQPNYWLDENGKWFEIKYCECSVYSIDKELLNGPNVVHTKEGSKVKGNAGIQKIIAIVLHRTIGSSIAGAIAHTKGTHFYVEGARGTDGEIFQPIKLDQYSNHIMNKTARTAHMEIQTENSIGIEVIGMAYYKDGNDLYTVYDTKVKNPESVKLTAAFKGQRQINGKWKDADIYWDKLTDAQIKSVKCIVVALMKKYNLKKENIFTHEEMQSKTAGEGQVVKDAIFPLLNECL</sequence>
<reference evidence="2 3" key="1">
    <citation type="journal article" date="2015" name="Genom Data">
        <title>Draft genome sequence of a multidrug-resistant Chryseobacterium indologenes isolate from Malaysia.</title>
        <authorList>
            <person name="Yu C.Y."/>
            <person name="Ang G.Y."/>
            <person name="Cheng H.J."/>
            <person name="Cheong Y.M."/>
            <person name="Yin W.F."/>
            <person name="Chan K.G."/>
        </authorList>
    </citation>
    <scope>NUCLEOTIDE SEQUENCE [LARGE SCALE GENOMIC DNA]</scope>
    <source>
        <strain evidence="2 3">CI_885</strain>
    </source>
</reference>